<dbReference type="Proteomes" id="UP001159428">
    <property type="component" value="Unassembled WGS sequence"/>
</dbReference>
<evidence type="ECO:0000256" key="5">
    <source>
        <dbReference type="ARBA" id="ARBA00022737"/>
    </source>
</evidence>
<dbReference type="InterPro" id="IPR000276">
    <property type="entry name" value="GPCR_Rhodpsn"/>
</dbReference>
<feature type="transmembrane region" description="Helical" evidence="12">
    <location>
        <begin position="482"/>
        <end position="502"/>
    </location>
</feature>
<feature type="transmembrane region" description="Helical" evidence="12">
    <location>
        <begin position="247"/>
        <end position="264"/>
    </location>
</feature>
<comment type="caution">
    <text evidence="14">The sequence shown here is derived from an EMBL/GenBank/DDBJ whole genome shotgun (WGS) entry which is preliminary data.</text>
</comment>
<evidence type="ECO:0000256" key="4">
    <source>
        <dbReference type="ARBA" id="ARBA00022692"/>
    </source>
</evidence>
<dbReference type="Pfam" id="PF00560">
    <property type="entry name" value="LRR_1"/>
    <property type="match status" value="1"/>
</dbReference>
<dbReference type="InterPro" id="IPR003591">
    <property type="entry name" value="Leu-rich_rpt_typical-subtyp"/>
</dbReference>
<dbReference type="PRINTS" id="PR00237">
    <property type="entry name" value="GPCRRHODOPSN"/>
</dbReference>
<evidence type="ECO:0000256" key="10">
    <source>
        <dbReference type="ARBA" id="ARBA00023224"/>
    </source>
</evidence>
<evidence type="ECO:0000259" key="13">
    <source>
        <dbReference type="PROSITE" id="PS50262"/>
    </source>
</evidence>
<organism evidence="14 15">
    <name type="scientific">Pocillopora meandrina</name>
    <dbReference type="NCBI Taxonomy" id="46732"/>
    <lineage>
        <taxon>Eukaryota</taxon>
        <taxon>Metazoa</taxon>
        <taxon>Cnidaria</taxon>
        <taxon>Anthozoa</taxon>
        <taxon>Hexacorallia</taxon>
        <taxon>Scleractinia</taxon>
        <taxon>Astrocoeniina</taxon>
        <taxon>Pocilloporidae</taxon>
        <taxon>Pocillopora</taxon>
    </lineage>
</organism>
<evidence type="ECO:0000256" key="2">
    <source>
        <dbReference type="ARBA" id="ARBA00022475"/>
    </source>
</evidence>
<dbReference type="Pfam" id="PF00001">
    <property type="entry name" value="7tm_1"/>
    <property type="match status" value="1"/>
</dbReference>
<keyword evidence="15" id="KW-1185">Reference proteome</keyword>
<dbReference type="AlphaFoldDB" id="A0AAU9Y1Z9"/>
<dbReference type="PROSITE" id="PS51450">
    <property type="entry name" value="LRR"/>
    <property type="match status" value="2"/>
</dbReference>
<dbReference type="EMBL" id="CALNXJ010000113">
    <property type="protein sequence ID" value="CAH3165150.1"/>
    <property type="molecule type" value="Genomic_DNA"/>
</dbReference>
<dbReference type="SUPFAM" id="SSF52058">
    <property type="entry name" value="L domain-like"/>
    <property type="match status" value="1"/>
</dbReference>
<evidence type="ECO:0000256" key="7">
    <source>
        <dbReference type="ARBA" id="ARBA00023040"/>
    </source>
</evidence>
<feature type="non-terminal residue" evidence="14">
    <location>
        <position position="1"/>
    </location>
</feature>
<keyword evidence="4 12" id="KW-0812">Transmembrane</keyword>
<feature type="transmembrane region" description="Helical" evidence="12">
    <location>
        <begin position="447"/>
        <end position="470"/>
    </location>
</feature>
<evidence type="ECO:0000256" key="11">
    <source>
        <dbReference type="SAM" id="MobiDB-lite"/>
    </source>
</evidence>
<feature type="transmembrane region" description="Helical" evidence="12">
    <location>
        <begin position="387"/>
        <end position="412"/>
    </location>
</feature>
<keyword evidence="7" id="KW-0297">G-protein coupled receptor</keyword>
<feature type="transmembrane region" description="Helical" evidence="12">
    <location>
        <begin position="215"/>
        <end position="235"/>
    </location>
</feature>
<name>A0AAU9Y1Z9_9CNID</name>
<evidence type="ECO:0000256" key="9">
    <source>
        <dbReference type="ARBA" id="ARBA00023170"/>
    </source>
</evidence>
<dbReference type="InterPro" id="IPR032675">
    <property type="entry name" value="LRR_dom_sf"/>
</dbReference>
<dbReference type="GO" id="GO:0005886">
    <property type="term" value="C:plasma membrane"/>
    <property type="evidence" value="ECO:0007669"/>
    <property type="project" value="UniProtKB-SubCell"/>
</dbReference>
<evidence type="ECO:0000256" key="12">
    <source>
        <dbReference type="SAM" id="Phobius"/>
    </source>
</evidence>
<keyword evidence="6 12" id="KW-1133">Transmembrane helix</keyword>
<keyword evidence="3" id="KW-0433">Leucine-rich repeat</keyword>
<keyword evidence="8 12" id="KW-0472">Membrane</keyword>
<feature type="transmembrane region" description="Helical" evidence="12">
    <location>
        <begin position="330"/>
        <end position="356"/>
    </location>
</feature>
<dbReference type="PANTHER" id="PTHR24372:SF77">
    <property type="entry name" value="G-PROTEIN COUPLED RECEPTORS FAMILY 1 PROFILE DOMAIN-CONTAINING PROTEIN"/>
    <property type="match status" value="1"/>
</dbReference>
<feature type="region of interest" description="Disordered" evidence="11">
    <location>
        <begin position="534"/>
        <end position="560"/>
    </location>
</feature>
<sequence length="584" mass="67335">RWLQDNGIRKLTKRVFKNLTNLEELDLSDNEVEDLPQEIFSNLTNLKTLLLSNNQIRTLPPTIFPNLTKLEKIKIENNKLKELHPKQFRGLVELNELYLSGNKLRYFPQGIFKGLKQLLIIEIVENEMTQVSVDNFKEIRQLKILYMQYNKMREIFRCVEGYTASLMIFHNCRSFDTNLMCCHLHKQDADCAFTYNDDFANCESMFKNFAPRKSIWAIGIFSLVGAVFVITWRVIFKEKNVVQSIMLLHLAVSDGLMGIYLVSIGTKDMLWRGEYYLHDFQWRSGLSCQIIGAISLLSSEVSVMMMTLISADRLKNIVFPYQGASLKPKATHILCIIIWAIGFLMAFLPMFGIQYFEDHFRYHNYYGRSVVCLPLQLTSDKPAGWEYSVAIFLALNFAFFLFIMGAYLMILVKSYLSSRRLARQGTEREIQARRANFRRETALARRVFFIILSDCVCWMPVIVIGMRTIIEKSYKAQGDLAVWIAVFALPINSALNPILYTFSTEQVVRGILKNKMEKVWNYLKTVFTCCGRDQEGDGEQPNQQGIEDNEQQGGEGEIEGEEIELASIGVHHPQQGKARVSNSM</sequence>
<dbReference type="Gene3D" id="3.80.10.10">
    <property type="entry name" value="Ribonuclease Inhibitor"/>
    <property type="match status" value="1"/>
</dbReference>
<reference evidence="14 15" key="1">
    <citation type="submission" date="2022-05" db="EMBL/GenBank/DDBJ databases">
        <authorList>
            <consortium name="Genoscope - CEA"/>
            <person name="William W."/>
        </authorList>
    </citation>
    <scope>NUCLEOTIDE SEQUENCE [LARGE SCALE GENOMIC DNA]</scope>
</reference>
<evidence type="ECO:0000256" key="8">
    <source>
        <dbReference type="ARBA" id="ARBA00023136"/>
    </source>
</evidence>
<dbReference type="SMART" id="SM00365">
    <property type="entry name" value="LRR_SD22"/>
    <property type="match status" value="3"/>
</dbReference>
<keyword evidence="10" id="KW-0807">Transducer</keyword>
<dbReference type="GO" id="GO:0009755">
    <property type="term" value="P:hormone-mediated signaling pathway"/>
    <property type="evidence" value="ECO:0007669"/>
    <property type="project" value="TreeGrafter"/>
</dbReference>
<evidence type="ECO:0000256" key="1">
    <source>
        <dbReference type="ARBA" id="ARBA00004651"/>
    </source>
</evidence>
<dbReference type="Pfam" id="PF13855">
    <property type="entry name" value="LRR_8"/>
    <property type="match status" value="1"/>
</dbReference>
<dbReference type="InterPro" id="IPR017452">
    <property type="entry name" value="GPCR_Rhodpsn_7TM"/>
</dbReference>
<dbReference type="SUPFAM" id="SSF81321">
    <property type="entry name" value="Family A G protein-coupled receptor-like"/>
    <property type="match status" value="1"/>
</dbReference>
<dbReference type="Gene3D" id="1.20.1070.10">
    <property type="entry name" value="Rhodopsin 7-helix transmembrane proteins"/>
    <property type="match status" value="1"/>
</dbReference>
<proteinExistence type="predicted"/>
<dbReference type="InterPro" id="IPR001611">
    <property type="entry name" value="Leu-rich_rpt"/>
</dbReference>
<gene>
    <name evidence="14" type="ORF">PMEA_00003367</name>
</gene>
<dbReference type="GO" id="GO:0008528">
    <property type="term" value="F:G protein-coupled peptide receptor activity"/>
    <property type="evidence" value="ECO:0007669"/>
    <property type="project" value="TreeGrafter"/>
</dbReference>
<dbReference type="PROSITE" id="PS50262">
    <property type="entry name" value="G_PROTEIN_RECEP_F1_2"/>
    <property type="match status" value="1"/>
</dbReference>
<evidence type="ECO:0000256" key="3">
    <source>
        <dbReference type="ARBA" id="ARBA00022614"/>
    </source>
</evidence>
<comment type="subcellular location">
    <subcellularLocation>
        <location evidence="1">Cell membrane</location>
        <topology evidence="1">Multi-pass membrane protein</topology>
    </subcellularLocation>
</comment>
<dbReference type="SMART" id="SM00369">
    <property type="entry name" value="LRR_TYP"/>
    <property type="match status" value="4"/>
</dbReference>
<dbReference type="PANTHER" id="PTHR24372">
    <property type="entry name" value="GLYCOPROTEIN HORMONE RECEPTOR"/>
    <property type="match status" value="1"/>
</dbReference>
<dbReference type="GO" id="GO:0007189">
    <property type="term" value="P:adenylate cyclase-activating G protein-coupled receptor signaling pathway"/>
    <property type="evidence" value="ECO:0007669"/>
    <property type="project" value="TreeGrafter"/>
</dbReference>
<accession>A0AAU9Y1Z9</accession>
<keyword evidence="5" id="KW-0677">Repeat</keyword>
<keyword evidence="9" id="KW-0675">Receptor</keyword>
<evidence type="ECO:0000256" key="6">
    <source>
        <dbReference type="ARBA" id="ARBA00022989"/>
    </source>
</evidence>
<keyword evidence="2" id="KW-1003">Cell membrane</keyword>
<evidence type="ECO:0000313" key="15">
    <source>
        <dbReference type="Proteomes" id="UP001159428"/>
    </source>
</evidence>
<feature type="domain" description="G-protein coupled receptors family 1 profile" evidence="13">
    <location>
        <begin position="225"/>
        <end position="500"/>
    </location>
</feature>
<protein>
    <recommendedName>
        <fullName evidence="13">G-protein coupled receptors family 1 profile domain-containing protein</fullName>
    </recommendedName>
</protein>
<evidence type="ECO:0000313" key="14">
    <source>
        <dbReference type="EMBL" id="CAH3165150.1"/>
    </source>
</evidence>